<dbReference type="InterPro" id="IPR018768">
    <property type="entry name" value="DUF2344"/>
</dbReference>
<sequence>MSDPNAASLFRLRTEYVKRGRLAYLGHLEVLHTLERIVRRAQLPYAVTQGFSPHMRLGVTSALPVGTSSEAEYFDLFMTEYVPAGEALARLTASAPADLAAQRACYLDVRAPALTAEITRAMYRIELTRADGFSFDADEVRTLLDGIVGLGEIPYARGKKRKVLDLAGTLVGFTCVDLEGGGIELLLDTRISNEGSLRPEILLAALDRSLTPQVKREGPIVSTGIQDLAAISRYAICRTAQYVEDSDGSLLSPIRTDETPAAPLTVSSVPSL</sequence>
<reference evidence="2" key="2">
    <citation type="submission" date="2021-09" db="EMBL/GenBank/DDBJ databases">
        <authorList>
            <person name="Gilroy R."/>
        </authorList>
    </citation>
    <scope>NUCLEOTIDE SEQUENCE</scope>
    <source>
        <strain evidence="2">ChiGjej2B2-7701</strain>
    </source>
</reference>
<name>A0A921IU30_9ACTN</name>
<gene>
    <name evidence="2" type="ORF">K8U80_10620</name>
</gene>
<evidence type="ECO:0000259" key="1">
    <source>
        <dbReference type="Pfam" id="PF10105"/>
    </source>
</evidence>
<organism evidence="2 3">
    <name type="scientific">Collinsella ihumii</name>
    <dbReference type="NCBI Taxonomy" id="1720204"/>
    <lineage>
        <taxon>Bacteria</taxon>
        <taxon>Bacillati</taxon>
        <taxon>Actinomycetota</taxon>
        <taxon>Coriobacteriia</taxon>
        <taxon>Coriobacteriales</taxon>
        <taxon>Coriobacteriaceae</taxon>
        <taxon>Collinsella</taxon>
    </lineage>
</organism>
<dbReference type="AlphaFoldDB" id="A0A921IU30"/>
<protein>
    <submittedName>
        <fullName evidence="2">TIGR03936 family radical SAM-associated protein</fullName>
    </submittedName>
</protein>
<dbReference type="Proteomes" id="UP000746751">
    <property type="component" value="Unassembled WGS sequence"/>
</dbReference>
<proteinExistence type="predicted"/>
<feature type="domain" description="DUF2344" evidence="1">
    <location>
        <begin position="11"/>
        <end position="199"/>
    </location>
</feature>
<dbReference type="EMBL" id="DYVF01000062">
    <property type="protein sequence ID" value="HJG31830.1"/>
    <property type="molecule type" value="Genomic_DNA"/>
</dbReference>
<comment type="caution">
    <text evidence="2">The sequence shown here is derived from an EMBL/GenBank/DDBJ whole genome shotgun (WGS) entry which is preliminary data.</text>
</comment>
<dbReference type="NCBIfam" id="TIGR03936">
    <property type="entry name" value="sam_1_link_chp"/>
    <property type="match status" value="1"/>
</dbReference>
<evidence type="ECO:0000313" key="2">
    <source>
        <dbReference type="EMBL" id="HJG31830.1"/>
    </source>
</evidence>
<evidence type="ECO:0000313" key="3">
    <source>
        <dbReference type="Proteomes" id="UP000746751"/>
    </source>
</evidence>
<dbReference type="Pfam" id="PF10105">
    <property type="entry name" value="DUF2344"/>
    <property type="match status" value="1"/>
</dbReference>
<accession>A0A921IU30</accession>
<reference evidence="2" key="1">
    <citation type="journal article" date="2021" name="PeerJ">
        <title>Extensive microbial diversity within the chicken gut microbiome revealed by metagenomics and culture.</title>
        <authorList>
            <person name="Gilroy R."/>
            <person name="Ravi A."/>
            <person name="Getino M."/>
            <person name="Pursley I."/>
            <person name="Horton D.L."/>
            <person name="Alikhan N.F."/>
            <person name="Baker D."/>
            <person name="Gharbi K."/>
            <person name="Hall N."/>
            <person name="Watson M."/>
            <person name="Adriaenssens E.M."/>
            <person name="Foster-Nyarko E."/>
            <person name="Jarju S."/>
            <person name="Secka A."/>
            <person name="Antonio M."/>
            <person name="Oren A."/>
            <person name="Chaudhuri R.R."/>
            <person name="La Ragione R."/>
            <person name="Hildebrand F."/>
            <person name="Pallen M.J."/>
        </authorList>
    </citation>
    <scope>NUCLEOTIDE SEQUENCE</scope>
    <source>
        <strain evidence="2">ChiGjej2B2-7701</strain>
    </source>
</reference>